<sequence length="758" mass="87000">MDQSAEQQEEIVGALSTEARDNGQHSATTPPVQKATYGLIGREENPRFFGRDNELEMMSRELLSSTNEQLRIFGLFGMPGVGKSHVALRFVYKHLKKFDGVFWVSADTPMELERDFIGMAKELRLFDDVTLAPKELVRQKVFEWLTTTTQTWLLVLDNVQDKHIIEDYWYVSKTGRIIFTSRNLSDMEYHGTQYAIIEPFDLQEGVAAFLSSLPDNVKSEHNAEKNARIISSGCGGFPYMLDRYARFLEDNHVSIDYLSRISSSIAPPRDGLSVPRGINYQHHGELLTLWWERFPRFCKPETNMLEILSWFDPDSIPVNVWLPKTYYEQSQAHHVAENECIGVFRILFSHGYVNGGTQGRGLTMHRGAQAMIIQAMTIEERERTFHLVLDLLYAAIPNRSNWEQFGKLLPHIRRFESLRHDLKIEPREESLYKLGSVYQRASLYLTQKCFLDASSLFLTNAEFMVVRTRPSERLSRAETEHLEDTIIDIISTKASMNLAQCRFSEAKDLYAQCLSRIEAKNSPSQNELCTMTNNVGDAFAKMGRYREAYAFVQKAFHMRQALLASALDPGIYKEEVADEWMTLAGCLWLEGDYSAALKYANESTKLCEEIYGKDNIAVARRYGVFGNILKSQNRLYESKQYHLKALDICRRNYSSHYTTALAYHRYGKILAEEGNTLGAIDHVRKAIEVLADNPHFTAADARSHHYLAELFHSLSNGDSIQYLEKAALLCSHHLSIPLEMARGRSMQFFDKLVSFWDW</sequence>
<dbReference type="SUPFAM" id="SSF48452">
    <property type="entry name" value="TPR-like"/>
    <property type="match status" value="2"/>
</dbReference>
<dbReference type="Pfam" id="PF13374">
    <property type="entry name" value="TPR_10"/>
    <property type="match status" value="1"/>
</dbReference>
<feature type="region of interest" description="Disordered" evidence="1">
    <location>
        <begin position="1"/>
        <end position="31"/>
    </location>
</feature>
<organism evidence="3 4">
    <name type="scientific">Xylaria multiplex</name>
    <dbReference type="NCBI Taxonomy" id="323545"/>
    <lineage>
        <taxon>Eukaryota</taxon>
        <taxon>Fungi</taxon>
        <taxon>Dikarya</taxon>
        <taxon>Ascomycota</taxon>
        <taxon>Pezizomycotina</taxon>
        <taxon>Sordariomycetes</taxon>
        <taxon>Xylariomycetidae</taxon>
        <taxon>Xylariales</taxon>
        <taxon>Xylariaceae</taxon>
        <taxon>Xylaria</taxon>
    </lineage>
</organism>
<dbReference type="SMART" id="SM00028">
    <property type="entry name" value="TPR"/>
    <property type="match status" value="5"/>
</dbReference>
<dbReference type="PRINTS" id="PR00364">
    <property type="entry name" value="DISEASERSIST"/>
</dbReference>
<dbReference type="InterPro" id="IPR002182">
    <property type="entry name" value="NB-ARC"/>
</dbReference>
<dbReference type="SUPFAM" id="SSF52540">
    <property type="entry name" value="P-loop containing nucleoside triphosphate hydrolases"/>
    <property type="match status" value="1"/>
</dbReference>
<dbReference type="PANTHER" id="PTHR35205:SF1">
    <property type="entry name" value="ZU5 DOMAIN-CONTAINING PROTEIN"/>
    <property type="match status" value="1"/>
</dbReference>
<dbReference type="EMBL" id="WUBL01000070">
    <property type="protein sequence ID" value="KAF2967303.1"/>
    <property type="molecule type" value="Genomic_DNA"/>
</dbReference>
<dbReference type="PANTHER" id="PTHR35205">
    <property type="entry name" value="NB-ARC AND TPR DOMAIN PROTEIN"/>
    <property type="match status" value="1"/>
</dbReference>
<reference evidence="3 4" key="1">
    <citation type="submission" date="2019-12" db="EMBL/GenBank/DDBJ databases">
        <title>Draft genome sequence of the ascomycete Xylaria multiplex DSM 110363.</title>
        <authorList>
            <person name="Buettner E."/>
            <person name="Kellner H."/>
        </authorList>
    </citation>
    <scope>NUCLEOTIDE SEQUENCE [LARGE SCALE GENOMIC DNA]</scope>
    <source>
        <strain evidence="3 4">DSM 110363</strain>
    </source>
</reference>
<evidence type="ECO:0000313" key="4">
    <source>
        <dbReference type="Proteomes" id="UP000481858"/>
    </source>
</evidence>
<comment type="caution">
    <text evidence="3">The sequence shown here is derived from an EMBL/GenBank/DDBJ whole genome shotgun (WGS) entry which is preliminary data.</text>
</comment>
<dbReference type="InterPro" id="IPR019734">
    <property type="entry name" value="TPR_rpt"/>
</dbReference>
<dbReference type="InParanoid" id="A0A7C8IQP1"/>
<dbReference type="InterPro" id="IPR027417">
    <property type="entry name" value="P-loop_NTPase"/>
</dbReference>
<dbReference type="GO" id="GO:0043531">
    <property type="term" value="F:ADP binding"/>
    <property type="evidence" value="ECO:0007669"/>
    <property type="project" value="InterPro"/>
</dbReference>
<protein>
    <recommendedName>
        <fullName evidence="2">NB-ARC domain-containing protein</fullName>
    </recommendedName>
</protein>
<dbReference type="Pfam" id="PF00931">
    <property type="entry name" value="NB-ARC"/>
    <property type="match status" value="1"/>
</dbReference>
<dbReference type="Gene3D" id="1.25.40.10">
    <property type="entry name" value="Tetratricopeptide repeat domain"/>
    <property type="match status" value="2"/>
</dbReference>
<dbReference type="AlphaFoldDB" id="A0A7C8IQP1"/>
<proteinExistence type="predicted"/>
<accession>A0A7C8IQP1</accession>
<keyword evidence="4" id="KW-1185">Reference proteome</keyword>
<evidence type="ECO:0000256" key="1">
    <source>
        <dbReference type="SAM" id="MobiDB-lite"/>
    </source>
</evidence>
<dbReference type="InterPro" id="IPR011990">
    <property type="entry name" value="TPR-like_helical_dom_sf"/>
</dbReference>
<gene>
    <name evidence="3" type="ORF">GQX73_g6267</name>
</gene>
<evidence type="ECO:0000313" key="3">
    <source>
        <dbReference type="EMBL" id="KAF2967303.1"/>
    </source>
</evidence>
<dbReference type="OrthoDB" id="6161812at2759"/>
<name>A0A7C8IQP1_9PEZI</name>
<dbReference type="Proteomes" id="UP000481858">
    <property type="component" value="Unassembled WGS sequence"/>
</dbReference>
<feature type="domain" description="NB-ARC" evidence="2">
    <location>
        <begin position="54"/>
        <end position="192"/>
    </location>
</feature>
<dbReference type="Gene3D" id="3.40.50.300">
    <property type="entry name" value="P-loop containing nucleotide triphosphate hydrolases"/>
    <property type="match status" value="1"/>
</dbReference>
<evidence type="ECO:0000259" key="2">
    <source>
        <dbReference type="Pfam" id="PF00931"/>
    </source>
</evidence>